<dbReference type="AlphaFoldDB" id="A0A0A8K638"/>
<evidence type="ECO:0000313" key="3">
    <source>
        <dbReference type="Proteomes" id="UP000031643"/>
    </source>
</evidence>
<dbReference type="OrthoDB" id="7917007at2"/>
<dbReference type="EMBL" id="AP014648">
    <property type="protein sequence ID" value="BAQ18007.1"/>
    <property type="molecule type" value="Genomic_DNA"/>
</dbReference>
<dbReference type="STRING" id="1384459.GL4_2573"/>
<dbReference type="Proteomes" id="UP000031643">
    <property type="component" value="Chromosome"/>
</dbReference>
<dbReference type="KEGG" id="mcg:GL4_2573"/>
<organism evidence="2 3">
    <name type="scientific">Methyloceanibacter caenitepidi</name>
    <dbReference type="NCBI Taxonomy" id="1384459"/>
    <lineage>
        <taxon>Bacteria</taxon>
        <taxon>Pseudomonadati</taxon>
        <taxon>Pseudomonadota</taxon>
        <taxon>Alphaproteobacteria</taxon>
        <taxon>Hyphomicrobiales</taxon>
        <taxon>Hyphomicrobiaceae</taxon>
        <taxon>Methyloceanibacter</taxon>
    </lineage>
</organism>
<dbReference type="RefSeq" id="WP_045368032.1">
    <property type="nucleotide sequence ID" value="NZ_AP014648.1"/>
</dbReference>
<dbReference type="HOGENOM" id="CLU_082056_0_0_5"/>
<evidence type="ECO:0000256" key="1">
    <source>
        <dbReference type="SAM" id="MobiDB-lite"/>
    </source>
</evidence>
<sequence length="282" mass="32324">MTASVAGREALHALRRAYWFYCAYRVEKALLDLRDSVERKYGYDPNQPRVPAGNPHGGQWTDGGGSASGRSSDERLVRVAQNDDPNTLTDVSPRPYYLPKRVQELSDVPAEKPTRSRTKNALIKFVTYRMIEIAAVRAALRGAARRAHRELVVRNVRRALLVSNIARWISEEHLPSMVSYHDPPKSLEELQDAAQEGRSPGYEIHHIVEQNSATEEEKARINSPENLVRIPKFKHQRISDYFKNEQLEFGNQKPRDVLRSEDWETRYRVGIKVLIQFGVLKP</sequence>
<name>A0A0A8K638_9HYPH</name>
<keyword evidence="3" id="KW-1185">Reference proteome</keyword>
<feature type="region of interest" description="Disordered" evidence="1">
    <location>
        <begin position="42"/>
        <end position="73"/>
    </location>
</feature>
<gene>
    <name evidence="2" type="ORF">GL4_2573</name>
</gene>
<accession>A0A0A8K638</accession>
<protein>
    <submittedName>
        <fullName evidence="2">Uncharacterized protein</fullName>
    </submittedName>
</protein>
<reference evidence="2 3" key="1">
    <citation type="submission" date="2014-09" db="EMBL/GenBank/DDBJ databases">
        <title>Genome sequencing of Methyloceanibacter caenitepidi Gela4.</title>
        <authorList>
            <person name="Takeuchi M."/>
            <person name="Susumu S."/>
            <person name="Kamagata Y."/>
            <person name="Oshima K."/>
            <person name="Hattori M."/>
            <person name="Iwasaki W."/>
        </authorList>
    </citation>
    <scope>NUCLEOTIDE SEQUENCE [LARGE SCALE GENOMIC DNA]</scope>
    <source>
        <strain evidence="2 3">Gela4</strain>
    </source>
</reference>
<proteinExistence type="predicted"/>
<evidence type="ECO:0000313" key="2">
    <source>
        <dbReference type="EMBL" id="BAQ18007.1"/>
    </source>
</evidence>